<dbReference type="EMBL" id="JAJJMB010008785">
    <property type="protein sequence ID" value="KAI3920782.1"/>
    <property type="molecule type" value="Genomic_DNA"/>
</dbReference>
<organism evidence="1 2">
    <name type="scientific">Papaver atlanticum</name>
    <dbReference type="NCBI Taxonomy" id="357466"/>
    <lineage>
        <taxon>Eukaryota</taxon>
        <taxon>Viridiplantae</taxon>
        <taxon>Streptophyta</taxon>
        <taxon>Embryophyta</taxon>
        <taxon>Tracheophyta</taxon>
        <taxon>Spermatophyta</taxon>
        <taxon>Magnoliopsida</taxon>
        <taxon>Ranunculales</taxon>
        <taxon>Papaveraceae</taxon>
        <taxon>Papaveroideae</taxon>
        <taxon>Papaver</taxon>
    </lineage>
</organism>
<evidence type="ECO:0000313" key="1">
    <source>
        <dbReference type="EMBL" id="KAI3920782.1"/>
    </source>
</evidence>
<name>A0AAD4SSC4_9MAGN</name>
<accession>A0AAD4SSC4</accession>
<protein>
    <submittedName>
        <fullName evidence="1">Uncharacterized protein</fullName>
    </submittedName>
</protein>
<reference evidence="1" key="1">
    <citation type="submission" date="2022-04" db="EMBL/GenBank/DDBJ databases">
        <title>A functionally conserved STORR gene fusion in Papaver species that diverged 16.8 million years ago.</title>
        <authorList>
            <person name="Catania T."/>
        </authorList>
    </citation>
    <scope>NUCLEOTIDE SEQUENCE</scope>
    <source>
        <strain evidence="1">S-188037</strain>
    </source>
</reference>
<comment type="caution">
    <text evidence="1">The sequence shown here is derived from an EMBL/GenBank/DDBJ whole genome shotgun (WGS) entry which is preliminary data.</text>
</comment>
<gene>
    <name evidence="1" type="ORF">MKW98_005608</name>
</gene>
<dbReference type="Proteomes" id="UP001202328">
    <property type="component" value="Unassembled WGS sequence"/>
</dbReference>
<proteinExistence type="predicted"/>
<keyword evidence="2" id="KW-1185">Reference proteome</keyword>
<evidence type="ECO:0000313" key="2">
    <source>
        <dbReference type="Proteomes" id="UP001202328"/>
    </source>
</evidence>
<feature type="non-terminal residue" evidence="1">
    <location>
        <position position="188"/>
    </location>
</feature>
<sequence length="188" mass="20083">CSSTPVRLGPPVECDPGIGDCVIRKGAGRSSGGYVEMSEGGGGGFCDKQARLSIPSLAKTSNAPAMLVEFPQQRNGPLTPCEPRDTIIPQSGGCIQSTKQTDRSITTLVNEVTNWCSIVFRIVADILIRPLEDVPDPPRTLCGREFETDDDGDDHHLDDIHALASLNRKVATIADDEGVDFSNLVPPP</sequence>
<dbReference type="AlphaFoldDB" id="A0AAD4SSC4"/>